<dbReference type="PANTHER" id="PTHR39189:SF1">
    <property type="entry name" value="UPF0173 METAL-DEPENDENT HYDROLASE YTKL"/>
    <property type="match status" value="1"/>
</dbReference>
<evidence type="ECO:0000313" key="1">
    <source>
        <dbReference type="EMBL" id="PIR76686.1"/>
    </source>
</evidence>
<dbReference type="AlphaFoldDB" id="A0A2H0TYU3"/>
<dbReference type="EMBL" id="PFBY01000011">
    <property type="protein sequence ID" value="PIR76686.1"/>
    <property type="molecule type" value="Genomic_DNA"/>
</dbReference>
<evidence type="ECO:0000313" key="2">
    <source>
        <dbReference type="Proteomes" id="UP000231530"/>
    </source>
</evidence>
<dbReference type="PANTHER" id="PTHR39189">
    <property type="entry name" value="UPF0173 METAL-DEPENDENT HYDROLASE YTKL"/>
    <property type="match status" value="1"/>
</dbReference>
<accession>A0A2H0TYU3</accession>
<comment type="caution">
    <text evidence="1">The sequence shown here is derived from an EMBL/GenBank/DDBJ whole genome shotgun (WGS) entry which is preliminary data.</text>
</comment>
<name>A0A2H0TYU3_9BACT</name>
<evidence type="ECO:0008006" key="3">
    <source>
        <dbReference type="Google" id="ProtNLM"/>
    </source>
</evidence>
<organism evidence="1 2">
    <name type="scientific">Candidatus Magasanikbacteria bacterium CG10_big_fil_rev_8_21_14_0_10_42_10</name>
    <dbReference type="NCBI Taxonomy" id="1974649"/>
    <lineage>
        <taxon>Bacteria</taxon>
        <taxon>Candidatus Magasanikiibacteriota</taxon>
    </lineage>
</organism>
<dbReference type="Gene3D" id="3.60.15.10">
    <property type="entry name" value="Ribonuclease Z/Hydroxyacylglutathione hydrolase-like"/>
    <property type="match status" value="1"/>
</dbReference>
<dbReference type="Proteomes" id="UP000231530">
    <property type="component" value="Unassembled WGS sequence"/>
</dbReference>
<dbReference type="SUPFAM" id="SSF56281">
    <property type="entry name" value="Metallo-hydrolase/oxidoreductase"/>
    <property type="match status" value="1"/>
</dbReference>
<proteinExistence type="predicted"/>
<gene>
    <name evidence="1" type="ORF">COU32_00830</name>
</gene>
<dbReference type="InterPro" id="IPR036866">
    <property type="entry name" value="RibonucZ/Hydroxyglut_hydro"/>
</dbReference>
<protein>
    <recommendedName>
        <fullName evidence="3">Lactamase</fullName>
    </recommendedName>
</protein>
<reference evidence="2" key="1">
    <citation type="submission" date="2017-09" db="EMBL/GenBank/DDBJ databases">
        <title>Depth-based differentiation of microbial function through sediment-hosted aquifers and enrichment of novel symbionts in the deep terrestrial subsurface.</title>
        <authorList>
            <person name="Probst A.J."/>
            <person name="Ladd B."/>
            <person name="Jarett J.K."/>
            <person name="Geller-Mcgrath D.E."/>
            <person name="Sieber C.M.K."/>
            <person name="Emerson J.B."/>
            <person name="Anantharaman K."/>
            <person name="Thomas B.C."/>
            <person name="Malmstrom R."/>
            <person name="Stieglmeier M."/>
            <person name="Klingl A."/>
            <person name="Woyke T."/>
            <person name="Ryan C.M."/>
            <person name="Banfield J.F."/>
        </authorList>
    </citation>
    <scope>NUCLEOTIDE SEQUENCE [LARGE SCALE GENOMIC DNA]</scope>
</reference>
<dbReference type="Pfam" id="PF13483">
    <property type="entry name" value="Lactamase_B_3"/>
    <property type="match status" value="1"/>
</dbReference>
<sequence length="204" mass="22084">MHISWLGNSAIKIQTKPLDEDVVVVIDPYKPDTGNFPRSISPQIGLYTRGEEGSVTLSGDPFVLTTPGECETKGVLVTAVQGHEPGQIFLRIDSEYLKIAHLGNASKQLTNEQLEVLGDVDVLIVPVGGKGCYNAEDAVKAVNAVEPRIVIPMMFQSDIDPSADPVSAFVKAYGAKDVVEEAKTIVKKKDLPQEDTRVIVLTKE</sequence>